<evidence type="ECO:0000313" key="2">
    <source>
        <dbReference type="EMBL" id="KUG27430.1"/>
    </source>
</evidence>
<evidence type="ECO:0008006" key="3">
    <source>
        <dbReference type="Google" id="ProtNLM"/>
    </source>
</evidence>
<dbReference type="InterPro" id="IPR024227">
    <property type="entry name" value="DUF3795"/>
</dbReference>
<comment type="caution">
    <text evidence="2">The sequence shown here is derived from an EMBL/GenBank/DDBJ whole genome shotgun (WGS) entry which is preliminary data.</text>
</comment>
<dbReference type="Pfam" id="PF12675">
    <property type="entry name" value="DUF3795"/>
    <property type="match status" value="1"/>
</dbReference>
<dbReference type="AlphaFoldDB" id="A0A0W8G2Y1"/>
<evidence type="ECO:0000256" key="1">
    <source>
        <dbReference type="SAM" id="MobiDB-lite"/>
    </source>
</evidence>
<gene>
    <name evidence="2" type="ORF">ASZ90_002749</name>
</gene>
<accession>A0A0W8G2Y1</accession>
<proteinExistence type="predicted"/>
<organism evidence="2">
    <name type="scientific">hydrocarbon metagenome</name>
    <dbReference type="NCBI Taxonomy" id="938273"/>
    <lineage>
        <taxon>unclassified sequences</taxon>
        <taxon>metagenomes</taxon>
        <taxon>ecological metagenomes</taxon>
    </lineage>
</organism>
<name>A0A0W8G2Y1_9ZZZZ</name>
<protein>
    <recommendedName>
        <fullName evidence="3">DUF3795 domain-containing protein</fullName>
    </recommendedName>
</protein>
<sequence length="169" mass="17972">MDAPGMSAAPGRPEAPDSPGLPGDRAGIVARIAACGLDCGRCLSHPGSPISRHARGLLTELGNFAARAAFFARLDPVFEHYAAFETVATRFAAADCAGCRSGKCLLGHCTVQTCVTARGVDFCFECAEFPCDHTGFSETLHARWLANNEKMRQMGLAAYMAWVAGQARY</sequence>
<feature type="region of interest" description="Disordered" evidence="1">
    <location>
        <begin position="1"/>
        <end position="22"/>
    </location>
</feature>
<dbReference type="EMBL" id="LNQE01000331">
    <property type="protein sequence ID" value="KUG27430.1"/>
    <property type="molecule type" value="Genomic_DNA"/>
</dbReference>
<reference evidence="2" key="1">
    <citation type="journal article" date="2015" name="Proc. Natl. Acad. Sci. U.S.A.">
        <title>Networks of energetic and metabolic interactions define dynamics in microbial communities.</title>
        <authorList>
            <person name="Embree M."/>
            <person name="Liu J.K."/>
            <person name="Al-Bassam M.M."/>
            <person name="Zengler K."/>
        </authorList>
    </citation>
    <scope>NUCLEOTIDE SEQUENCE</scope>
</reference>